<dbReference type="InterPro" id="IPR036388">
    <property type="entry name" value="WH-like_DNA-bd_sf"/>
</dbReference>
<dbReference type="InterPro" id="IPR039422">
    <property type="entry name" value="MarR/SlyA-like"/>
</dbReference>
<dbReference type="SUPFAM" id="SSF46785">
    <property type="entry name" value="Winged helix' DNA-binding domain"/>
    <property type="match status" value="1"/>
</dbReference>
<name>A0ABW2PN11_9BACL</name>
<dbReference type="Gene3D" id="1.10.10.10">
    <property type="entry name" value="Winged helix-like DNA-binding domain superfamily/Winged helix DNA-binding domain"/>
    <property type="match status" value="1"/>
</dbReference>
<dbReference type="InterPro" id="IPR036390">
    <property type="entry name" value="WH_DNA-bd_sf"/>
</dbReference>
<dbReference type="InterPro" id="IPR000835">
    <property type="entry name" value="HTH_MarR-typ"/>
</dbReference>
<dbReference type="PANTHER" id="PTHR33164:SF43">
    <property type="entry name" value="HTH-TYPE TRANSCRIPTIONAL REPRESSOR YETL"/>
    <property type="match status" value="1"/>
</dbReference>
<evidence type="ECO:0000259" key="2">
    <source>
        <dbReference type="PROSITE" id="PS50995"/>
    </source>
</evidence>
<evidence type="ECO:0000313" key="3">
    <source>
        <dbReference type="EMBL" id="MFC7390657.1"/>
    </source>
</evidence>
<comment type="caution">
    <text evidence="3">The sequence shown here is derived from an EMBL/GenBank/DDBJ whole genome shotgun (WGS) entry which is preliminary data.</text>
</comment>
<organism evidence="3 4">
    <name type="scientific">Exiguobacterium aestuarii</name>
    <dbReference type="NCBI Taxonomy" id="273527"/>
    <lineage>
        <taxon>Bacteria</taxon>
        <taxon>Bacillati</taxon>
        <taxon>Bacillota</taxon>
        <taxon>Bacilli</taxon>
        <taxon>Bacillales</taxon>
        <taxon>Bacillales Family XII. Incertae Sedis</taxon>
        <taxon>Exiguobacterium</taxon>
    </lineage>
</organism>
<dbReference type="PANTHER" id="PTHR33164">
    <property type="entry name" value="TRANSCRIPTIONAL REGULATOR, MARR FAMILY"/>
    <property type="match status" value="1"/>
</dbReference>
<dbReference type="PROSITE" id="PS50995">
    <property type="entry name" value="HTH_MARR_2"/>
    <property type="match status" value="1"/>
</dbReference>
<dbReference type="EMBL" id="JBHTCE010000002">
    <property type="protein sequence ID" value="MFC7390657.1"/>
    <property type="molecule type" value="Genomic_DNA"/>
</dbReference>
<evidence type="ECO:0000256" key="1">
    <source>
        <dbReference type="ARBA" id="ARBA00023125"/>
    </source>
</evidence>
<feature type="domain" description="HTH marR-type" evidence="2">
    <location>
        <begin position="6"/>
        <end position="141"/>
    </location>
</feature>
<accession>A0ABW2PN11</accession>
<dbReference type="RefSeq" id="WP_214790032.1">
    <property type="nucleotide sequence ID" value="NZ_JANIEL010000121.1"/>
</dbReference>
<dbReference type="SMART" id="SM00347">
    <property type="entry name" value="HTH_MARR"/>
    <property type="match status" value="1"/>
</dbReference>
<dbReference type="Pfam" id="PF12802">
    <property type="entry name" value="MarR_2"/>
    <property type="match status" value="1"/>
</dbReference>
<dbReference type="Proteomes" id="UP001596439">
    <property type="component" value="Unassembled WGS sequence"/>
</dbReference>
<reference evidence="4" key="1">
    <citation type="journal article" date="2019" name="Int. J. Syst. Evol. Microbiol.">
        <title>The Global Catalogue of Microorganisms (GCM) 10K type strain sequencing project: providing services to taxonomists for standard genome sequencing and annotation.</title>
        <authorList>
            <consortium name="The Broad Institute Genomics Platform"/>
            <consortium name="The Broad Institute Genome Sequencing Center for Infectious Disease"/>
            <person name="Wu L."/>
            <person name="Ma J."/>
        </authorList>
    </citation>
    <scope>NUCLEOTIDE SEQUENCE [LARGE SCALE GENOMIC DNA]</scope>
    <source>
        <strain evidence="4">CCUG 55590</strain>
    </source>
</reference>
<protein>
    <submittedName>
        <fullName evidence="3">MarR family winged helix-turn-helix transcriptional regulator</fullName>
    </submittedName>
</protein>
<keyword evidence="4" id="KW-1185">Reference proteome</keyword>
<proteinExistence type="predicted"/>
<evidence type="ECO:0000313" key="4">
    <source>
        <dbReference type="Proteomes" id="UP001596439"/>
    </source>
</evidence>
<gene>
    <name evidence="3" type="ORF">ACFQO8_10940</name>
</gene>
<sequence length="141" mass="16431">MTPSTSTRLLDLLTERNDQVRRMSEQSWNEQSDIHISNSEWYILATLYQSKTTIAEVTRSVHISRQAIHKLIKNLEGKALVLVTDHPQNRKDKCIELTPLGHTCYEQNETLKAQLEQRIQEGIGQEAFDQLKTILRMDWKL</sequence>
<keyword evidence="1" id="KW-0238">DNA-binding</keyword>